<feature type="domain" description="Alpha/beta-hydrolase N-terminal" evidence="3">
    <location>
        <begin position="40"/>
        <end position="247"/>
    </location>
</feature>
<protein>
    <recommendedName>
        <fullName evidence="6">Alpha/beta-hydrolase family protein</fullName>
    </recommendedName>
</protein>
<accession>A0A2J0Z4X7</accession>
<dbReference type="InterPro" id="IPR027788">
    <property type="entry name" value="Alpha/beta-hydrolase_N_dom"/>
</dbReference>
<sequence length="559" mass="61506">MEHVQQTDLQRPVHRHISTFLRSFSTSGLLVGILFFAVSLTPSLIPRPYLIQAVISGFSLAAGYAIGVFLRWLWSFFELPEPTVRRARTLKIAAAIVSIAAAAVFLWQAAHWQNTVRHIMGLEPIESAEPLQLGLTAVLMFIVLVLLARLFRLTFRVLSRWLQYFLTRPIANALGGLVALALFWSAANGVIFKFALRAADSSFQQLDALMDPEIAPPADPARTGSGASLVHWDELGRQGRQFIASGPTGADIGAFFGAVAPDPVRVYVGLNSAETARERAKLALEELKRAGGFERKSLIVVVPTGTGWIDPAALDTLEYLLHGDVASVAVQYSYLTSWLSLLVEPGYGAEAADALFDAVYGYWTTLPRDRRPKLYLHGLSLGAMNSQGSVDLFDVISDPFHGALWSGPPFPSALWRSVTADRVAGSTAWLPRYRDSSAIRFTSQENALDIPGARWGAMRIVYLQYASDPVTFFDPHSFYREPDWMKPPRGPDVSPALSWFPVVTGLQLLADMALATTSPMGYGHVYAPEHYIDAWMAVTDPQGITAEDIARLKVQFSKR</sequence>
<dbReference type="InterPro" id="IPR027787">
    <property type="entry name" value="Alpha/beta-hydrolase_catalytic"/>
</dbReference>
<dbReference type="RefSeq" id="WP_100671777.1">
    <property type="nucleotide sequence ID" value="NZ_NJGD01000004.1"/>
</dbReference>
<dbReference type="Pfam" id="PF15420">
    <property type="entry name" value="Abhydrolase_9_N"/>
    <property type="match status" value="1"/>
</dbReference>
<feature type="transmembrane region" description="Helical" evidence="1">
    <location>
        <begin position="172"/>
        <end position="196"/>
    </location>
</feature>
<evidence type="ECO:0000313" key="5">
    <source>
        <dbReference type="Proteomes" id="UP000231987"/>
    </source>
</evidence>
<dbReference type="Pfam" id="PF10081">
    <property type="entry name" value="Abhydrolase_9"/>
    <property type="match status" value="1"/>
</dbReference>
<feature type="transmembrane region" description="Helical" evidence="1">
    <location>
        <begin position="90"/>
        <end position="110"/>
    </location>
</feature>
<gene>
    <name evidence="4" type="ORF">CEJ86_11200</name>
</gene>
<feature type="transmembrane region" description="Helical" evidence="1">
    <location>
        <begin position="130"/>
        <end position="151"/>
    </location>
</feature>
<evidence type="ECO:0000259" key="2">
    <source>
        <dbReference type="Pfam" id="PF10081"/>
    </source>
</evidence>
<organism evidence="4 5">
    <name type="scientific">Rhizobium meliloti</name>
    <name type="common">Ensifer meliloti</name>
    <name type="synonym">Sinorhizobium meliloti</name>
    <dbReference type="NCBI Taxonomy" id="382"/>
    <lineage>
        <taxon>Bacteria</taxon>
        <taxon>Pseudomonadati</taxon>
        <taxon>Pseudomonadota</taxon>
        <taxon>Alphaproteobacteria</taxon>
        <taxon>Hyphomicrobiales</taxon>
        <taxon>Rhizobiaceae</taxon>
        <taxon>Sinorhizobium/Ensifer group</taxon>
        <taxon>Sinorhizobium</taxon>
    </lineage>
</organism>
<proteinExistence type="predicted"/>
<reference evidence="4 5" key="1">
    <citation type="submission" date="2017-06" db="EMBL/GenBank/DDBJ databases">
        <title>Ensifer strains isolated from leguminous trees and herbs display diverse denitrification phenotypes with some acting as strong N2O sinks.</title>
        <authorList>
            <person name="Woliy K."/>
            <person name="Mania D."/>
            <person name="Bakken L.R."/>
            <person name="Frostegard A."/>
        </authorList>
    </citation>
    <scope>NUCLEOTIDE SEQUENCE [LARGE SCALE GENOMIC DNA]</scope>
    <source>
        <strain evidence="4 5">AC50a</strain>
    </source>
</reference>
<keyword evidence="1" id="KW-0812">Transmembrane</keyword>
<feature type="domain" description="Alpha/beta-hydrolase catalytic" evidence="2">
    <location>
        <begin position="264"/>
        <end position="552"/>
    </location>
</feature>
<evidence type="ECO:0000256" key="1">
    <source>
        <dbReference type="SAM" id="Phobius"/>
    </source>
</evidence>
<dbReference type="PIRSF" id="PIRSF007542">
    <property type="entry name" value="UCP007542"/>
    <property type="match status" value="1"/>
</dbReference>
<dbReference type="EMBL" id="NJGD01000004">
    <property type="protein sequence ID" value="PJR15544.1"/>
    <property type="molecule type" value="Genomic_DNA"/>
</dbReference>
<dbReference type="AlphaFoldDB" id="A0A2J0Z4X7"/>
<evidence type="ECO:0000259" key="3">
    <source>
        <dbReference type="Pfam" id="PF15420"/>
    </source>
</evidence>
<evidence type="ECO:0000313" key="4">
    <source>
        <dbReference type="EMBL" id="PJR15544.1"/>
    </source>
</evidence>
<comment type="caution">
    <text evidence="4">The sequence shown here is derived from an EMBL/GenBank/DDBJ whole genome shotgun (WGS) entry which is preliminary data.</text>
</comment>
<evidence type="ECO:0008006" key="6">
    <source>
        <dbReference type="Google" id="ProtNLM"/>
    </source>
</evidence>
<keyword evidence="1" id="KW-0472">Membrane</keyword>
<name>A0A2J0Z4X7_RHIML</name>
<feature type="transmembrane region" description="Helical" evidence="1">
    <location>
        <begin position="50"/>
        <end position="70"/>
    </location>
</feature>
<dbReference type="Proteomes" id="UP000231987">
    <property type="component" value="Unassembled WGS sequence"/>
</dbReference>
<feature type="transmembrane region" description="Helical" evidence="1">
    <location>
        <begin position="20"/>
        <end position="38"/>
    </location>
</feature>
<dbReference type="InterPro" id="IPR012037">
    <property type="entry name" value="Alpha/beta-hydrolase_fam"/>
</dbReference>
<keyword evidence="1" id="KW-1133">Transmembrane helix</keyword>